<organism evidence="4 5">
    <name type="scientific">Quercus suber</name>
    <name type="common">Cork oak</name>
    <dbReference type="NCBI Taxonomy" id="58331"/>
    <lineage>
        <taxon>Eukaryota</taxon>
        <taxon>Viridiplantae</taxon>
        <taxon>Streptophyta</taxon>
        <taxon>Embryophyta</taxon>
        <taxon>Tracheophyta</taxon>
        <taxon>Spermatophyta</taxon>
        <taxon>Magnoliopsida</taxon>
        <taxon>eudicotyledons</taxon>
        <taxon>Gunneridae</taxon>
        <taxon>Pentapetalae</taxon>
        <taxon>rosids</taxon>
        <taxon>fabids</taxon>
        <taxon>Fagales</taxon>
        <taxon>Fagaceae</taxon>
        <taxon>Quercus</taxon>
    </lineage>
</organism>
<feature type="region of interest" description="Disordered" evidence="2">
    <location>
        <begin position="1"/>
        <end position="29"/>
    </location>
</feature>
<feature type="region of interest" description="Disordered" evidence="2">
    <location>
        <begin position="378"/>
        <end position="415"/>
    </location>
</feature>
<dbReference type="PANTHER" id="PTHR12354:SF1">
    <property type="entry name" value="INTERFERON-RELATED DEVELOPMENTAL REGULATOR 1"/>
    <property type="match status" value="1"/>
</dbReference>
<sequence>MGKRGSRRKSAESLGTNDDDSVSSSSADMSKLTLVSRTEVVQRDSSLDSWLEALYEKRGSTREKALSLIIEAFTKNLQHQFVEKNFVTLLDRYLHSIKRGSAKEICLASRALGLLAMITEDKAHELLEASLHPLSEALKSGSEISKISHIIECLAVITFIGDNDGEESEGVMQIIWEFICQKTGSKSKLSPAVITAISSWSFILSNANGCCLNSKNWQEAVSHFSTLLEKDDRSVCIAAGEALAILFEIGCPKIKKDSADAIQQLKGKILYQVEDLSREAGGRGSNKEDLGSQRNLFRDLLKFLRDGSCPETSMKIGGDLLNTDTWSELIQLNLLKHFLGERFSKHMQSATNLPLPNQENELLRSRYKFTLMKKHISSGEKKLQKSQFASSHKEMTRALNKERNSSQQAKSGHFAACDDSEWVHRSGAFD</sequence>
<dbReference type="InterPro" id="IPR016024">
    <property type="entry name" value="ARM-type_fold"/>
</dbReference>
<dbReference type="InterPro" id="IPR039777">
    <property type="entry name" value="IFRD"/>
</dbReference>
<dbReference type="EMBL" id="PKMF04000064">
    <property type="protein sequence ID" value="KAK7853507.1"/>
    <property type="molecule type" value="Genomic_DNA"/>
</dbReference>
<dbReference type="Gene3D" id="1.25.10.10">
    <property type="entry name" value="Leucine-rich Repeat Variant"/>
    <property type="match status" value="1"/>
</dbReference>
<dbReference type="InterPro" id="IPR007701">
    <property type="entry name" value="Interferon-rel_develop_reg_N"/>
</dbReference>
<dbReference type="SUPFAM" id="SSF48371">
    <property type="entry name" value="ARM repeat"/>
    <property type="match status" value="1"/>
</dbReference>
<comment type="similarity">
    <text evidence="1">Belongs to the IFRD family.</text>
</comment>
<gene>
    <name evidence="4" type="primary">IFRD1_1</name>
    <name evidence="4" type="ORF">CFP56_035521</name>
</gene>
<proteinExistence type="inferred from homology"/>
<accession>A0AAW0LQR5</accession>
<reference evidence="4 5" key="1">
    <citation type="journal article" date="2018" name="Sci. Data">
        <title>The draft genome sequence of cork oak.</title>
        <authorList>
            <person name="Ramos A.M."/>
            <person name="Usie A."/>
            <person name="Barbosa P."/>
            <person name="Barros P.M."/>
            <person name="Capote T."/>
            <person name="Chaves I."/>
            <person name="Simoes F."/>
            <person name="Abreu I."/>
            <person name="Carrasquinho I."/>
            <person name="Faro C."/>
            <person name="Guimaraes J.B."/>
            <person name="Mendonca D."/>
            <person name="Nobrega F."/>
            <person name="Rodrigues L."/>
            <person name="Saibo N.J.M."/>
            <person name="Varela M.C."/>
            <person name="Egas C."/>
            <person name="Matos J."/>
            <person name="Miguel C.M."/>
            <person name="Oliveira M.M."/>
            <person name="Ricardo C.P."/>
            <person name="Goncalves S."/>
        </authorList>
    </citation>
    <scope>NUCLEOTIDE SEQUENCE [LARGE SCALE GENOMIC DNA]</scope>
    <source>
        <strain evidence="5">cv. HL8</strain>
    </source>
</reference>
<dbReference type="PANTHER" id="PTHR12354">
    <property type="entry name" value="INTERFERON-RELATED DEVELOPMENTAL REGULATOR"/>
    <property type="match status" value="1"/>
</dbReference>
<feature type="domain" description="Interferon-related developmental regulator N-terminal" evidence="3">
    <location>
        <begin position="23"/>
        <end position="304"/>
    </location>
</feature>
<dbReference type="Pfam" id="PF05004">
    <property type="entry name" value="IFRD"/>
    <property type="match status" value="1"/>
</dbReference>
<protein>
    <submittedName>
        <fullName evidence="4">Interferon-related developmental regulator 1</fullName>
    </submittedName>
</protein>
<evidence type="ECO:0000313" key="4">
    <source>
        <dbReference type="EMBL" id="KAK7853507.1"/>
    </source>
</evidence>
<evidence type="ECO:0000259" key="3">
    <source>
        <dbReference type="Pfam" id="PF05004"/>
    </source>
</evidence>
<name>A0AAW0LQR5_QUESU</name>
<comment type="caution">
    <text evidence="4">The sequence shown here is derived from an EMBL/GenBank/DDBJ whole genome shotgun (WGS) entry which is preliminary data.</text>
</comment>
<dbReference type="Proteomes" id="UP000237347">
    <property type="component" value="Unassembled WGS sequence"/>
</dbReference>
<feature type="compositionally biased region" description="Basic and acidic residues" evidence="2">
    <location>
        <begin position="391"/>
        <end position="404"/>
    </location>
</feature>
<keyword evidence="5" id="KW-1185">Reference proteome</keyword>
<evidence type="ECO:0000313" key="5">
    <source>
        <dbReference type="Proteomes" id="UP000237347"/>
    </source>
</evidence>
<dbReference type="AlphaFoldDB" id="A0AAW0LQR5"/>
<evidence type="ECO:0000256" key="1">
    <source>
        <dbReference type="ARBA" id="ARBA00008828"/>
    </source>
</evidence>
<dbReference type="InterPro" id="IPR011989">
    <property type="entry name" value="ARM-like"/>
</dbReference>
<evidence type="ECO:0000256" key="2">
    <source>
        <dbReference type="SAM" id="MobiDB-lite"/>
    </source>
</evidence>